<organism evidence="4 5">
    <name type="scientific">Nematostella vectensis</name>
    <name type="common">Starlet sea anemone</name>
    <dbReference type="NCBI Taxonomy" id="45351"/>
    <lineage>
        <taxon>Eukaryota</taxon>
        <taxon>Metazoa</taxon>
        <taxon>Cnidaria</taxon>
        <taxon>Anthozoa</taxon>
        <taxon>Hexacorallia</taxon>
        <taxon>Actiniaria</taxon>
        <taxon>Edwardsiidae</taxon>
        <taxon>Nematostella</taxon>
    </lineage>
</organism>
<dbReference type="InParanoid" id="A7RFE5"/>
<dbReference type="Proteomes" id="UP000001593">
    <property type="component" value="Unassembled WGS sequence"/>
</dbReference>
<dbReference type="Pfam" id="PF05334">
    <property type="entry name" value="DUF719"/>
    <property type="match status" value="1"/>
</dbReference>
<proteinExistence type="inferred from homology"/>
<name>A7RFE5_NEMVE</name>
<dbReference type="InterPro" id="IPR007998">
    <property type="entry name" value="DUF719"/>
</dbReference>
<evidence type="ECO:0008006" key="6">
    <source>
        <dbReference type="Google" id="ProtNLM"/>
    </source>
</evidence>
<feature type="region of interest" description="Disordered" evidence="3">
    <location>
        <begin position="98"/>
        <end position="117"/>
    </location>
</feature>
<evidence type="ECO:0000256" key="1">
    <source>
        <dbReference type="ARBA" id="ARBA00006903"/>
    </source>
</evidence>
<dbReference type="EMBL" id="DS469508">
    <property type="protein sequence ID" value="EDO49592.1"/>
    <property type="molecule type" value="Genomic_DNA"/>
</dbReference>
<protein>
    <recommendedName>
        <fullName evidence="6">Protein FAM114A2</fullName>
    </recommendedName>
</protein>
<dbReference type="AlphaFoldDB" id="A7RFE5"/>
<evidence type="ECO:0000313" key="4">
    <source>
        <dbReference type="EMBL" id="EDO49592.1"/>
    </source>
</evidence>
<dbReference type="eggNOG" id="ENOG502QS74">
    <property type="taxonomic scope" value="Eukaryota"/>
</dbReference>
<feature type="non-terminal residue" evidence="4">
    <location>
        <position position="1"/>
    </location>
</feature>
<keyword evidence="2" id="KW-0597">Phosphoprotein</keyword>
<accession>A7RFE5</accession>
<dbReference type="OMA" id="XVLREAK"/>
<dbReference type="PANTHER" id="PTHR12842">
    <property type="entry name" value="FI01459P"/>
    <property type="match status" value="1"/>
</dbReference>
<evidence type="ECO:0000313" key="5">
    <source>
        <dbReference type="Proteomes" id="UP000001593"/>
    </source>
</evidence>
<evidence type="ECO:0000256" key="2">
    <source>
        <dbReference type="ARBA" id="ARBA00022553"/>
    </source>
</evidence>
<dbReference type="HOGENOM" id="CLU_035724_1_0_1"/>
<evidence type="ECO:0000256" key="3">
    <source>
        <dbReference type="SAM" id="MobiDB-lite"/>
    </source>
</evidence>
<gene>
    <name evidence="4" type="ORF">NEMVEDRAFT_v1g79947</name>
</gene>
<reference evidence="4 5" key="1">
    <citation type="journal article" date="2007" name="Science">
        <title>Sea anemone genome reveals ancestral eumetazoan gene repertoire and genomic organization.</title>
        <authorList>
            <person name="Putnam N.H."/>
            <person name="Srivastava M."/>
            <person name="Hellsten U."/>
            <person name="Dirks B."/>
            <person name="Chapman J."/>
            <person name="Salamov A."/>
            <person name="Terry A."/>
            <person name="Shapiro H."/>
            <person name="Lindquist E."/>
            <person name="Kapitonov V.V."/>
            <person name="Jurka J."/>
            <person name="Genikhovich G."/>
            <person name="Grigoriev I.V."/>
            <person name="Lucas S.M."/>
            <person name="Steele R.E."/>
            <person name="Finnerty J.R."/>
            <person name="Technau U."/>
            <person name="Martindale M.Q."/>
            <person name="Rokhsar D.S."/>
        </authorList>
    </citation>
    <scope>NUCLEOTIDE SEQUENCE [LARGE SCALE GENOMIC DNA]</scope>
    <source>
        <strain evidence="5">CH2 X CH6</strain>
    </source>
</reference>
<sequence length="384" mass="42042">ETGWGWGSWGSVLSQATASVTSGLSHVIESVETSLGIPEPSEIAHKVTEEEKKAQKSVVMDEPVPTEPKETGEGQLVTDGLEALEFIGKKTMDVISDGDPGLRKKREALSAGNGPNLSQMLREAKEEAERKAAHQEQEKATKNVNFSTEFDQHQGLAHLEALEILAKESEHKVESQIIDLPEEQLNITKPVLRTLQDLLRANEDEEDDEAEEQDFSTEIQQSLESLHLTHIPDKITHVATSAKEWIKACVKDQDQTPGSRHAPDIYKCGISTLAELTARTVEQFHKIAEVILLLGEKETSAIVRAQGLKRMTGSVCTEVSVLATHFAGCLNTAADDSEDPEGVSTLITSLYLESSECARYVQHAFELLGPVLQLSSLGEKTEES</sequence>
<dbReference type="PANTHER" id="PTHR12842:SF6">
    <property type="entry name" value="FI01459P"/>
    <property type="match status" value="1"/>
</dbReference>
<feature type="region of interest" description="Disordered" evidence="3">
    <location>
        <begin position="50"/>
        <end position="73"/>
    </location>
</feature>
<keyword evidence="5" id="KW-1185">Reference proteome</keyword>
<comment type="similarity">
    <text evidence="1">Belongs to the FAM114 family.</text>
</comment>
<feature type="compositionally biased region" description="Basic and acidic residues" evidence="3">
    <location>
        <begin position="123"/>
        <end position="141"/>
    </location>
</feature>
<dbReference type="PhylomeDB" id="A7RFE5"/>
<feature type="region of interest" description="Disordered" evidence="3">
    <location>
        <begin position="123"/>
        <end position="145"/>
    </location>
</feature>
<dbReference type="STRING" id="45351.A7RFE5"/>